<dbReference type="PANTHER" id="PTHR21310">
    <property type="entry name" value="AMINOGLYCOSIDE PHOSPHOTRANSFERASE-RELATED-RELATED"/>
    <property type="match status" value="1"/>
</dbReference>
<evidence type="ECO:0000313" key="3">
    <source>
        <dbReference type="Proteomes" id="UP000184383"/>
    </source>
</evidence>
<protein>
    <recommendedName>
        <fullName evidence="1">Aminoglycoside phosphotransferase domain-containing protein</fullName>
    </recommendedName>
</protein>
<dbReference type="PANTHER" id="PTHR21310:SF59">
    <property type="entry name" value="AMINOGLYCOSIDE PHOSPHOTRANSFERASE DOMAIN-CONTAINING PROTEIN"/>
    <property type="match status" value="1"/>
</dbReference>
<dbReference type="Gene3D" id="3.30.200.150">
    <property type="match status" value="1"/>
</dbReference>
<accession>A0A1L9RWI4</accession>
<dbReference type="GeneID" id="63743534"/>
<reference evidence="3" key="1">
    <citation type="journal article" date="2017" name="Genome Biol.">
        <title>Comparative genomics reveals high biological diversity and specific adaptations in the industrially and medically important fungal genus Aspergillus.</title>
        <authorList>
            <person name="de Vries R.P."/>
            <person name="Riley R."/>
            <person name="Wiebenga A."/>
            <person name="Aguilar-Osorio G."/>
            <person name="Amillis S."/>
            <person name="Uchima C.A."/>
            <person name="Anderluh G."/>
            <person name="Asadollahi M."/>
            <person name="Askin M."/>
            <person name="Barry K."/>
            <person name="Battaglia E."/>
            <person name="Bayram O."/>
            <person name="Benocci T."/>
            <person name="Braus-Stromeyer S.A."/>
            <person name="Caldana C."/>
            <person name="Canovas D."/>
            <person name="Cerqueira G.C."/>
            <person name="Chen F."/>
            <person name="Chen W."/>
            <person name="Choi C."/>
            <person name="Clum A."/>
            <person name="Dos Santos R.A."/>
            <person name="Damasio A.R."/>
            <person name="Diallinas G."/>
            <person name="Emri T."/>
            <person name="Fekete E."/>
            <person name="Flipphi M."/>
            <person name="Freyberg S."/>
            <person name="Gallo A."/>
            <person name="Gournas C."/>
            <person name="Habgood R."/>
            <person name="Hainaut M."/>
            <person name="Harispe M.L."/>
            <person name="Henrissat B."/>
            <person name="Hilden K.S."/>
            <person name="Hope R."/>
            <person name="Hossain A."/>
            <person name="Karabika E."/>
            <person name="Karaffa L."/>
            <person name="Karanyi Z."/>
            <person name="Krasevec N."/>
            <person name="Kuo A."/>
            <person name="Kusch H."/>
            <person name="LaButti K."/>
            <person name="Lagendijk E.L."/>
            <person name="Lapidus A."/>
            <person name="Levasseur A."/>
            <person name="Lindquist E."/>
            <person name="Lipzen A."/>
            <person name="Logrieco A.F."/>
            <person name="MacCabe A."/>
            <person name="Maekelae M.R."/>
            <person name="Malavazi I."/>
            <person name="Melin P."/>
            <person name="Meyer V."/>
            <person name="Mielnichuk N."/>
            <person name="Miskei M."/>
            <person name="Molnar A.P."/>
            <person name="Mule G."/>
            <person name="Ngan C.Y."/>
            <person name="Orejas M."/>
            <person name="Orosz E."/>
            <person name="Ouedraogo J.P."/>
            <person name="Overkamp K.M."/>
            <person name="Park H.-S."/>
            <person name="Perrone G."/>
            <person name="Piumi F."/>
            <person name="Punt P.J."/>
            <person name="Ram A.F."/>
            <person name="Ramon A."/>
            <person name="Rauscher S."/>
            <person name="Record E."/>
            <person name="Riano-Pachon D.M."/>
            <person name="Robert V."/>
            <person name="Roehrig J."/>
            <person name="Ruller R."/>
            <person name="Salamov A."/>
            <person name="Salih N.S."/>
            <person name="Samson R.A."/>
            <person name="Sandor E."/>
            <person name="Sanguinetti M."/>
            <person name="Schuetze T."/>
            <person name="Sepcic K."/>
            <person name="Shelest E."/>
            <person name="Sherlock G."/>
            <person name="Sophianopoulou V."/>
            <person name="Squina F.M."/>
            <person name="Sun H."/>
            <person name="Susca A."/>
            <person name="Todd R.B."/>
            <person name="Tsang A."/>
            <person name="Unkles S.E."/>
            <person name="van de Wiele N."/>
            <person name="van Rossen-Uffink D."/>
            <person name="Oliveira J.V."/>
            <person name="Vesth T.C."/>
            <person name="Visser J."/>
            <person name="Yu J.-H."/>
            <person name="Zhou M."/>
            <person name="Andersen M.R."/>
            <person name="Archer D.B."/>
            <person name="Baker S.E."/>
            <person name="Benoit I."/>
            <person name="Brakhage A.A."/>
            <person name="Braus G.H."/>
            <person name="Fischer R."/>
            <person name="Frisvad J.C."/>
            <person name="Goldman G.H."/>
            <person name="Houbraken J."/>
            <person name="Oakley B."/>
            <person name="Pocsi I."/>
            <person name="Scazzocchio C."/>
            <person name="Seiboth B."/>
            <person name="vanKuyk P.A."/>
            <person name="Wortman J."/>
            <person name="Dyer P.S."/>
            <person name="Grigoriev I.V."/>
        </authorList>
    </citation>
    <scope>NUCLEOTIDE SEQUENCE [LARGE SCALE GENOMIC DNA]</scope>
    <source>
        <strain evidence="3">DTO 134E9</strain>
    </source>
</reference>
<dbReference type="AlphaFoldDB" id="A0A1L9RWI4"/>
<sequence length="329" mass="36960">MPSSSSSGPALEPQEHTTINNILRLLFPPTVRVRSIHALREHLHSLHILVLSNGTRLLLKGLPRPTTALLRRERSLLETEARALALLKQRGSPCIPQLFHYDSRGDMLGSSFLIRQYVTGSTLQDMDAQLTDQDRDGIDRHLGLMVNMIGQQIAPSFGPLEQVACGSGKQSWREAFVALFESVLRDAEDMFIHLPYSQIRHEMSRLAAALEGVTLPQLVVIDFGRPSQVLLDPESKQLSGIVDFGHALWGDVYMAEIFEKPSSAVLDGFGLRSRKSKLEDIRSLLYACYRSVHEITVQYYRDRDETTEINARRRLTAAIGKMASMDIKE</sequence>
<keyword evidence="3" id="KW-1185">Reference proteome</keyword>
<dbReference type="InterPro" id="IPR011009">
    <property type="entry name" value="Kinase-like_dom_sf"/>
</dbReference>
<dbReference type="Pfam" id="PF01636">
    <property type="entry name" value="APH"/>
    <property type="match status" value="1"/>
</dbReference>
<dbReference type="OrthoDB" id="5210591at2759"/>
<feature type="domain" description="Aminoglycoside phosphotransferase" evidence="1">
    <location>
        <begin position="69"/>
        <end position="253"/>
    </location>
</feature>
<dbReference type="VEuPathDB" id="FungiDB:ASPWEDRAFT_104961"/>
<dbReference type="InterPro" id="IPR002575">
    <property type="entry name" value="Aminoglycoside_PTrfase"/>
</dbReference>
<name>A0A1L9RWI4_ASPWE</name>
<dbReference type="SUPFAM" id="SSF56112">
    <property type="entry name" value="Protein kinase-like (PK-like)"/>
    <property type="match status" value="1"/>
</dbReference>
<proteinExistence type="predicted"/>
<organism evidence="2 3">
    <name type="scientific">Aspergillus wentii DTO 134E9</name>
    <dbReference type="NCBI Taxonomy" id="1073089"/>
    <lineage>
        <taxon>Eukaryota</taxon>
        <taxon>Fungi</taxon>
        <taxon>Dikarya</taxon>
        <taxon>Ascomycota</taxon>
        <taxon>Pezizomycotina</taxon>
        <taxon>Eurotiomycetes</taxon>
        <taxon>Eurotiomycetidae</taxon>
        <taxon>Eurotiales</taxon>
        <taxon>Aspergillaceae</taxon>
        <taxon>Aspergillus</taxon>
        <taxon>Aspergillus subgen. Cremei</taxon>
    </lineage>
</organism>
<dbReference type="Proteomes" id="UP000184383">
    <property type="component" value="Unassembled WGS sequence"/>
</dbReference>
<evidence type="ECO:0000313" key="2">
    <source>
        <dbReference type="EMBL" id="OJJ39243.1"/>
    </source>
</evidence>
<gene>
    <name evidence="2" type="ORF">ASPWEDRAFT_104961</name>
</gene>
<evidence type="ECO:0000259" key="1">
    <source>
        <dbReference type="Pfam" id="PF01636"/>
    </source>
</evidence>
<dbReference type="RefSeq" id="XP_040692919.1">
    <property type="nucleotide sequence ID" value="XM_040827686.1"/>
</dbReference>
<dbReference type="Gene3D" id="3.90.1200.10">
    <property type="match status" value="1"/>
</dbReference>
<dbReference type="InterPro" id="IPR051678">
    <property type="entry name" value="AGP_Transferase"/>
</dbReference>
<dbReference type="EMBL" id="KV878210">
    <property type="protein sequence ID" value="OJJ39243.1"/>
    <property type="molecule type" value="Genomic_DNA"/>
</dbReference>